<feature type="region of interest" description="Disordered" evidence="1">
    <location>
        <begin position="91"/>
        <end position="184"/>
    </location>
</feature>
<keyword evidence="3" id="KW-1185">Reference proteome</keyword>
<sequence length="313" mass="35067">MFPIKQQTQTEDIKAFWQKTKAELDRKLSKTILERKKTELMQKEMDIKLSKAEFVLEHSIAGNEGHRLLNDQKLKYAESLSIAKKKNLDDDKEIGLEGGPAYSDDNLTETGDSEYLTSNDENTLDSSDSDRGKKETGKRNRHEYDYDSDQKKRKINKEKQPKSKVAVRSTNKNEDNPAPAIMMTGGDVASLPPLSSSLFIPLLPPSLLPPPGSLNNVIIPQGLPTLVNHQLSTLFSNPIIQTPGTPPPRPNVNNIQITPQKSVLSKESVTYLQNYIELNVNDQGMIIKDNHASVKIPSIIRNWLITALSVSYH</sequence>
<dbReference type="OrthoDB" id="2441850at2759"/>
<reference evidence="2 3" key="1">
    <citation type="submission" date="2018-08" db="EMBL/GenBank/DDBJ databases">
        <title>Genome and evolution of the arbuscular mycorrhizal fungus Diversispora epigaea (formerly Glomus versiforme) and its bacterial endosymbionts.</title>
        <authorList>
            <person name="Sun X."/>
            <person name="Fei Z."/>
            <person name="Harrison M."/>
        </authorList>
    </citation>
    <scope>NUCLEOTIDE SEQUENCE [LARGE SCALE GENOMIC DNA]</scope>
    <source>
        <strain evidence="2 3">IT104</strain>
    </source>
</reference>
<protein>
    <submittedName>
        <fullName evidence="2">Uncharacterized protein</fullName>
    </submittedName>
</protein>
<feature type="compositionally biased region" description="Polar residues" evidence="1">
    <location>
        <begin position="115"/>
        <end position="126"/>
    </location>
</feature>
<evidence type="ECO:0000313" key="2">
    <source>
        <dbReference type="EMBL" id="RHZ60194.1"/>
    </source>
</evidence>
<comment type="caution">
    <text evidence="2">The sequence shown here is derived from an EMBL/GenBank/DDBJ whole genome shotgun (WGS) entry which is preliminary data.</text>
</comment>
<name>A0A397HF60_9GLOM</name>
<evidence type="ECO:0000256" key="1">
    <source>
        <dbReference type="SAM" id="MobiDB-lite"/>
    </source>
</evidence>
<proteinExistence type="predicted"/>
<dbReference type="EMBL" id="PQFF01000325">
    <property type="protein sequence ID" value="RHZ60194.1"/>
    <property type="molecule type" value="Genomic_DNA"/>
</dbReference>
<dbReference type="AlphaFoldDB" id="A0A397HF60"/>
<evidence type="ECO:0000313" key="3">
    <source>
        <dbReference type="Proteomes" id="UP000266861"/>
    </source>
</evidence>
<organism evidence="2 3">
    <name type="scientific">Diversispora epigaea</name>
    <dbReference type="NCBI Taxonomy" id="1348612"/>
    <lineage>
        <taxon>Eukaryota</taxon>
        <taxon>Fungi</taxon>
        <taxon>Fungi incertae sedis</taxon>
        <taxon>Mucoromycota</taxon>
        <taxon>Glomeromycotina</taxon>
        <taxon>Glomeromycetes</taxon>
        <taxon>Diversisporales</taxon>
        <taxon>Diversisporaceae</taxon>
        <taxon>Diversispora</taxon>
    </lineage>
</organism>
<accession>A0A397HF60</accession>
<feature type="compositionally biased region" description="Basic and acidic residues" evidence="1">
    <location>
        <begin position="128"/>
        <end position="150"/>
    </location>
</feature>
<gene>
    <name evidence="2" type="ORF">Glove_357g41</name>
</gene>
<dbReference type="Proteomes" id="UP000266861">
    <property type="component" value="Unassembled WGS sequence"/>
</dbReference>